<proteinExistence type="inferred from homology"/>
<dbReference type="OrthoDB" id="10252718at2759"/>
<dbReference type="EMBL" id="QLNQ01000029">
    <property type="protein sequence ID" value="RCK55840.1"/>
    <property type="molecule type" value="Genomic_DNA"/>
</dbReference>
<dbReference type="PANTHER" id="PTHR28595">
    <property type="entry name" value="39S RIBOSOMAL PROTEIN L54, MITOCHONDRIAL"/>
    <property type="match status" value="1"/>
</dbReference>
<feature type="compositionally biased region" description="Low complexity" evidence="8">
    <location>
        <begin position="35"/>
        <end position="50"/>
    </location>
</feature>
<name>A0A367XRM1_9ASCO</name>
<evidence type="ECO:0000256" key="3">
    <source>
        <dbReference type="ARBA" id="ARBA00022980"/>
    </source>
</evidence>
<feature type="region of interest" description="Disordered" evidence="8">
    <location>
        <begin position="35"/>
        <end position="54"/>
    </location>
</feature>
<evidence type="ECO:0000256" key="4">
    <source>
        <dbReference type="ARBA" id="ARBA00023128"/>
    </source>
</evidence>
<organism evidence="9 10">
    <name type="scientific">Candida viswanathii</name>
    <dbReference type="NCBI Taxonomy" id="5486"/>
    <lineage>
        <taxon>Eukaryota</taxon>
        <taxon>Fungi</taxon>
        <taxon>Dikarya</taxon>
        <taxon>Ascomycota</taxon>
        <taxon>Saccharomycotina</taxon>
        <taxon>Pichiomycetes</taxon>
        <taxon>Debaryomycetaceae</taxon>
        <taxon>Candida/Lodderomyces clade</taxon>
        <taxon>Candida</taxon>
    </lineage>
</organism>
<keyword evidence="10" id="KW-1185">Reference proteome</keyword>
<reference evidence="9 10" key="1">
    <citation type="submission" date="2018-06" db="EMBL/GenBank/DDBJ databases">
        <title>Whole genome sequencing of Candida tropicalis (genome annotated by CSBL at Korea University).</title>
        <authorList>
            <person name="Ahn J."/>
        </authorList>
    </citation>
    <scope>NUCLEOTIDE SEQUENCE [LARGE SCALE GENOMIC DNA]</scope>
    <source>
        <strain evidence="9 10">ATCC 20962</strain>
    </source>
</reference>
<dbReference type="STRING" id="5486.A0A367XRM1"/>
<evidence type="ECO:0000256" key="8">
    <source>
        <dbReference type="SAM" id="MobiDB-lite"/>
    </source>
</evidence>
<dbReference type="InterPro" id="IPR013870">
    <property type="entry name" value="Ribosomal_mL54"/>
</dbReference>
<evidence type="ECO:0000256" key="7">
    <source>
        <dbReference type="ARBA" id="ARBA00035179"/>
    </source>
</evidence>
<accession>A0A367XRM1</accession>
<sequence length="126" mass="14330">MLRTISQLTPRRVGPIINTRCFSVASIIRNQAQQAAATKPATPTPEGAAPKSSCPAGTVLNLKVFKKGDEPVAKEDSEYPDWLWDMLDQKKVMDTLQAQDFLKWRKKQLRRDNKEKIKNNNFMSKL</sequence>
<evidence type="ECO:0000256" key="1">
    <source>
        <dbReference type="ARBA" id="ARBA00004173"/>
    </source>
</evidence>
<evidence type="ECO:0000313" key="9">
    <source>
        <dbReference type="EMBL" id="RCK55840.1"/>
    </source>
</evidence>
<dbReference type="Proteomes" id="UP000253472">
    <property type="component" value="Unassembled WGS sequence"/>
</dbReference>
<comment type="similarity">
    <text evidence="6">Belongs to the mitochondrion-specific ribosomal protein mL54 family.</text>
</comment>
<comment type="caution">
    <text evidence="9">The sequence shown here is derived from an EMBL/GenBank/DDBJ whole genome shotgun (WGS) entry which is preliminary data.</text>
</comment>
<dbReference type="GO" id="GO:0003735">
    <property type="term" value="F:structural constituent of ribosome"/>
    <property type="evidence" value="ECO:0007669"/>
    <property type="project" value="TreeGrafter"/>
</dbReference>
<evidence type="ECO:0000313" key="10">
    <source>
        <dbReference type="Proteomes" id="UP000253472"/>
    </source>
</evidence>
<dbReference type="PANTHER" id="PTHR28595:SF1">
    <property type="entry name" value="LARGE RIBOSOMAL SUBUNIT PROTEIN ML54"/>
    <property type="match status" value="1"/>
</dbReference>
<keyword evidence="3 9" id="KW-0689">Ribosomal protein</keyword>
<gene>
    <name evidence="9" type="primary">MRPL37_0</name>
    <name evidence="9" type="ORF">Cantr_05087</name>
</gene>
<evidence type="ECO:0000256" key="6">
    <source>
        <dbReference type="ARBA" id="ARBA00033752"/>
    </source>
</evidence>
<dbReference type="AlphaFoldDB" id="A0A367XRM1"/>
<dbReference type="GO" id="GO:0005762">
    <property type="term" value="C:mitochondrial large ribosomal subunit"/>
    <property type="evidence" value="ECO:0007669"/>
    <property type="project" value="TreeGrafter"/>
</dbReference>
<keyword evidence="5" id="KW-0687">Ribonucleoprotein</keyword>
<evidence type="ECO:0000256" key="2">
    <source>
        <dbReference type="ARBA" id="ARBA00022946"/>
    </source>
</evidence>
<comment type="subcellular location">
    <subcellularLocation>
        <location evidence="1">Mitochondrion</location>
    </subcellularLocation>
</comment>
<keyword evidence="4" id="KW-0496">Mitochondrion</keyword>
<evidence type="ECO:0000256" key="5">
    <source>
        <dbReference type="ARBA" id="ARBA00023274"/>
    </source>
</evidence>
<protein>
    <recommendedName>
        <fullName evidence="7">Large ribosomal subunit protein mL54</fullName>
    </recommendedName>
</protein>
<dbReference type="Pfam" id="PF08561">
    <property type="entry name" value="Ribosomal_L37"/>
    <property type="match status" value="1"/>
</dbReference>
<keyword evidence="2" id="KW-0809">Transit peptide</keyword>